<dbReference type="AlphaFoldDB" id="A0A8H7ZN38"/>
<sequence>PDNTVLFVCDIQERFRSSIYGFPGVILTTNNMGSSPRLTRGSPPLLGRQIKGARLLDIPVVVTEQNPKGKKKEETPAGTAAVFSALGAGLGRTVHELDISDAKLVVPKTKFSMVVPEVKAKLADWNTRSVILCGIATSWTKTSTSTFSLTGARAGRRDRRDARAMAGANGRFPGTDVRPRSIQGLVDEPLRERHRPPGAVVTTFESVLFQLIVDSGHEKFKAVSALVK</sequence>
<organism evidence="5 6">
    <name type="scientific">Olpidium bornovanus</name>
    <dbReference type="NCBI Taxonomy" id="278681"/>
    <lineage>
        <taxon>Eukaryota</taxon>
        <taxon>Fungi</taxon>
        <taxon>Fungi incertae sedis</taxon>
        <taxon>Olpidiomycota</taxon>
        <taxon>Olpidiomycotina</taxon>
        <taxon>Olpidiomycetes</taxon>
        <taxon>Olpidiales</taxon>
        <taxon>Olpidiaceae</taxon>
        <taxon>Olpidium</taxon>
    </lineage>
</organism>
<evidence type="ECO:0000313" key="5">
    <source>
        <dbReference type="EMBL" id="KAG5456151.1"/>
    </source>
</evidence>
<feature type="non-terminal residue" evidence="5">
    <location>
        <position position="228"/>
    </location>
</feature>
<accession>A0A8H7ZN38</accession>
<dbReference type="EMBL" id="JAEFCI010012194">
    <property type="protein sequence ID" value="KAG5456151.1"/>
    <property type="molecule type" value="Genomic_DNA"/>
</dbReference>
<dbReference type="InterPro" id="IPR036380">
    <property type="entry name" value="Isochorismatase-like_sf"/>
</dbReference>
<dbReference type="InterPro" id="IPR050993">
    <property type="entry name" value="Isochorismatase_domain"/>
</dbReference>
<keyword evidence="6" id="KW-1185">Reference proteome</keyword>
<dbReference type="Gene3D" id="3.40.50.850">
    <property type="entry name" value="Isochorismatase-like"/>
    <property type="match status" value="1"/>
</dbReference>
<dbReference type="Pfam" id="PF00857">
    <property type="entry name" value="Isochorismatase"/>
    <property type="match status" value="1"/>
</dbReference>
<feature type="domain" description="Isochorismatase-like" evidence="4">
    <location>
        <begin position="4"/>
        <end position="143"/>
    </location>
</feature>
<protein>
    <recommendedName>
        <fullName evidence="2">Isochorismatase domain-containing protein 1</fullName>
    </recommendedName>
</protein>
<dbReference type="PANTHER" id="PTHR14119:SF17">
    <property type="entry name" value="ISOCHORISMATASE DOMAIN-CONTAINING PROTEIN 1"/>
    <property type="match status" value="1"/>
</dbReference>
<evidence type="ECO:0000256" key="2">
    <source>
        <dbReference type="ARBA" id="ARBA00040688"/>
    </source>
</evidence>
<dbReference type="OrthoDB" id="269496at2759"/>
<name>A0A8H7ZN38_9FUNG</name>
<comment type="similarity">
    <text evidence="1">Belongs to the isochorismatase family.</text>
</comment>
<evidence type="ECO:0000259" key="4">
    <source>
        <dbReference type="Pfam" id="PF00857"/>
    </source>
</evidence>
<evidence type="ECO:0000256" key="3">
    <source>
        <dbReference type="SAM" id="MobiDB-lite"/>
    </source>
</evidence>
<gene>
    <name evidence="5" type="ORF">BJ554DRAFT_4189</name>
</gene>
<reference evidence="5 6" key="1">
    <citation type="journal article" name="Sci. Rep.">
        <title>Genome-scale phylogenetic analyses confirm Olpidium as the closest living zoosporic fungus to the non-flagellated, terrestrial fungi.</title>
        <authorList>
            <person name="Chang Y."/>
            <person name="Rochon D."/>
            <person name="Sekimoto S."/>
            <person name="Wang Y."/>
            <person name="Chovatia M."/>
            <person name="Sandor L."/>
            <person name="Salamov A."/>
            <person name="Grigoriev I.V."/>
            <person name="Stajich J.E."/>
            <person name="Spatafora J.W."/>
        </authorList>
    </citation>
    <scope>NUCLEOTIDE SEQUENCE [LARGE SCALE GENOMIC DNA]</scope>
    <source>
        <strain evidence="5">S191</strain>
    </source>
</reference>
<feature type="region of interest" description="Disordered" evidence="3">
    <location>
        <begin position="159"/>
        <end position="179"/>
    </location>
</feature>
<comment type="caution">
    <text evidence="5">The sequence shown here is derived from an EMBL/GenBank/DDBJ whole genome shotgun (WGS) entry which is preliminary data.</text>
</comment>
<dbReference type="Proteomes" id="UP000673691">
    <property type="component" value="Unassembled WGS sequence"/>
</dbReference>
<proteinExistence type="inferred from homology"/>
<dbReference type="SUPFAM" id="SSF52499">
    <property type="entry name" value="Isochorismatase-like hydrolases"/>
    <property type="match status" value="1"/>
</dbReference>
<evidence type="ECO:0000313" key="6">
    <source>
        <dbReference type="Proteomes" id="UP000673691"/>
    </source>
</evidence>
<dbReference type="PANTHER" id="PTHR14119">
    <property type="entry name" value="HYDROLASE"/>
    <property type="match status" value="1"/>
</dbReference>
<evidence type="ECO:0000256" key="1">
    <source>
        <dbReference type="ARBA" id="ARBA00006336"/>
    </source>
</evidence>
<feature type="non-terminal residue" evidence="5">
    <location>
        <position position="1"/>
    </location>
</feature>
<dbReference type="InterPro" id="IPR000868">
    <property type="entry name" value="Isochorismatase-like_dom"/>
</dbReference>